<evidence type="ECO:0000259" key="3">
    <source>
        <dbReference type="Pfam" id="PF02397"/>
    </source>
</evidence>
<dbReference type="RefSeq" id="WP_304072252.1">
    <property type="nucleotide sequence ID" value="NZ_JABZRA010000100.1"/>
</dbReference>
<evidence type="ECO:0000313" key="5">
    <source>
        <dbReference type="Proteomes" id="UP000775770"/>
    </source>
</evidence>
<feature type="transmembrane region" description="Helical" evidence="2">
    <location>
        <begin position="12"/>
        <end position="35"/>
    </location>
</feature>
<reference evidence="4" key="1">
    <citation type="submission" date="2020-04" db="EMBL/GenBank/DDBJ databases">
        <title>Deep metagenomics examines the oral microbiome during advanced dental caries in children, revealing novel taxa and co-occurrences with host molecules.</title>
        <authorList>
            <person name="Baker J.L."/>
            <person name="Morton J.T."/>
            <person name="Dinis M."/>
            <person name="Alvarez R."/>
            <person name="Tran N.C."/>
            <person name="Knight R."/>
            <person name="Edlund A."/>
        </authorList>
    </citation>
    <scope>NUCLEOTIDE SEQUENCE</scope>
    <source>
        <strain evidence="4">JCVI_38_bin.19</strain>
    </source>
</reference>
<evidence type="ECO:0000313" key="4">
    <source>
        <dbReference type="EMBL" id="MBF1273162.1"/>
    </source>
</evidence>
<keyword evidence="4" id="KW-0808">Transferase</keyword>
<keyword evidence="2" id="KW-0472">Membrane</keyword>
<proteinExistence type="inferred from homology"/>
<dbReference type="Proteomes" id="UP000775770">
    <property type="component" value="Unassembled WGS sequence"/>
</dbReference>
<dbReference type="GO" id="GO:0016780">
    <property type="term" value="F:phosphotransferase activity, for other substituted phosphate groups"/>
    <property type="evidence" value="ECO:0007669"/>
    <property type="project" value="TreeGrafter"/>
</dbReference>
<feature type="domain" description="Bacterial sugar transferase" evidence="3">
    <location>
        <begin position="9"/>
        <end position="172"/>
    </location>
</feature>
<dbReference type="AlphaFoldDB" id="A0A930DP25"/>
<dbReference type="PANTHER" id="PTHR30576:SF0">
    <property type="entry name" value="UNDECAPRENYL-PHOSPHATE N-ACETYLGALACTOSAMINYL 1-PHOSPHATE TRANSFERASE-RELATED"/>
    <property type="match status" value="1"/>
</dbReference>
<dbReference type="EMBL" id="JABZRA010000100">
    <property type="protein sequence ID" value="MBF1273162.1"/>
    <property type="molecule type" value="Genomic_DNA"/>
</dbReference>
<evidence type="ECO:0000256" key="2">
    <source>
        <dbReference type="SAM" id="Phobius"/>
    </source>
</evidence>
<dbReference type="InterPro" id="IPR003362">
    <property type="entry name" value="Bact_transf"/>
</dbReference>
<name>A0A930DP25_9FIRM</name>
<comment type="similarity">
    <text evidence="1">Belongs to the bacterial sugar transferase family.</text>
</comment>
<protein>
    <submittedName>
        <fullName evidence="4">Sugar transferase</fullName>
    </submittedName>
</protein>
<gene>
    <name evidence="4" type="ORF">HXM90_07070</name>
</gene>
<feature type="non-terminal residue" evidence="4">
    <location>
        <position position="175"/>
    </location>
</feature>
<keyword evidence="2" id="KW-1133">Transmembrane helix</keyword>
<dbReference type="PANTHER" id="PTHR30576">
    <property type="entry name" value="COLANIC BIOSYNTHESIS UDP-GLUCOSE LIPID CARRIER TRANSFERASE"/>
    <property type="match status" value="1"/>
</dbReference>
<keyword evidence="2" id="KW-0812">Transmembrane</keyword>
<organism evidence="4 5">
    <name type="scientific">Oribacterium sinus</name>
    <dbReference type="NCBI Taxonomy" id="237576"/>
    <lineage>
        <taxon>Bacteria</taxon>
        <taxon>Bacillati</taxon>
        <taxon>Bacillota</taxon>
        <taxon>Clostridia</taxon>
        <taxon>Lachnospirales</taxon>
        <taxon>Lachnospiraceae</taxon>
        <taxon>Oribacterium</taxon>
    </lineage>
</organism>
<evidence type="ECO:0000256" key="1">
    <source>
        <dbReference type="ARBA" id="ARBA00006464"/>
    </source>
</evidence>
<comment type="caution">
    <text evidence="4">The sequence shown here is derived from an EMBL/GenBank/DDBJ whole genome shotgun (WGS) entry which is preliminary data.</text>
</comment>
<dbReference type="Pfam" id="PF02397">
    <property type="entry name" value="Bac_transf"/>
    <property type="match status" value="1"/>
</dbReference>
<sequence length="175" mass="20309">MYRINLVVKRIFDLVSSMILALILLPLWIALALWIKLDSKGPVLFKQGRRTKDGRIFNLYKFRSMVVNAEKMEAGLFNYENDPRVTRVGKILRNTSLDELPQLFNIIKGDMSVVGPRPCVSYELGDFDTLNKRYKKRFEVKAGLTGLAQVKGRNDISWDEKVGYDNQYVDNFRRI</sequence>
<accession>A0A930DP25</accession>